<evidence type="ECO:0000313" key="1">
    <source>
        <dbReference type="EMBL" id="VAX28216.1"/>
    </source>
</evidence>
<protein>
    <submittedName>
        <fullName evidence="1">Uncharacterized protein</fullName>
    </submittedName>
</protein>
<dbReference type="EMBL" id="UOGF01000035">
    <property type="protein sequence ID" value="VAX28216.1"/>
    <property type="molecule type" value="Genomic_DNA"/>
</dbReference>
<reference evidence="1" key="1">
    <citation type="submission" date="2018-06" db="EMBL/GenBank/DDBJ databases">
        <authorList>
            <person name="Zhirakovskaya E."/>
        </authorList>
    </citation>
    <scope>NUCLEOTIDE SEQUENCE</scope>
</reference>
<organism evidence="1">
    <name type="scientific">hydrothermal vent metagenome</name>
    <dbReference type="NCBI Taxonomy" id="652676"/>
    <lineage>
        <taxon>unclassified sequences</taxon>
        <taxon>metagenomes</taxon>
        <taxon>ecological metagenomes</taxon>
    </lineage>
</organism>
<gene>
    <name evidence="1" type="ORF">MNBD_NITROSPIRAE01-2362</name>
</gene>
<sequence>MTDQKKIYTKIFPIFVFAMLISLTGLPPTAVAGEGKKVIKQLTLTSATDPIPGHGAHQLILLLGPEAGKVYTGTVTFTASKPVEVVVLHEYNIDKMPGMDHGNVLIGEIGGKKYALSLMQFSGDMQVTNSSTVNFTGSGLALHTLNGEKFTATATVNAIQEKIQP</sequence>
<proteinExistence type="predicted"/>
<dbReference type="AlphaFoldDB" id="A0A3B1CCK5"/>
<name>A0A3B1CCK5_9ZZZZ</name>
<accession>A0A3B1CCK5</accession>